<comment type="caution">
    <text evidence="1">The sequence shown here is derived from an EMBL/GenBank/DDBJ whole genome shotgun (WGS) entry which is preliminary data.</text>
</comment>
<evidence type="ECO:0000313" key="1">
    <source>
        <dbReference type="EMBL" id="MDW0112200.1"/>
    </source>
</evidence>
<proteinExistence type="predicted"/>
<name>A0ABU4G5F5_9BACL</name>
<protein>
    <submittedName>
        <fullName evidence="1">Uncharacterized protein</fullName>
    </submittedName>
</protein>
<gene>
    <name evidence="1" type="ORF">QT711_03320</name>
</gene>
<keyword evidence="2" id="KW-1185">Reference proteome</keyword>
<sequence>MEMSNMALYLADGIEQGRLDYKQVFSNPKLLGLKDDVDLMLIADGYGKKIVPI</sequence>
<reference evidence="1 2" key="1">
    <citation type="submission" date="2023-06" db="EMBL/GenBank/DDBJ databases">
        <title>Sporosarcina sp. nov., isolated from Korean traditional fermented seafood 'Jeotgal'.</title>
        <authorList>
            <person name="Yang A.I."/>
            <person name="Shin N.-R."/>
        </authorList>
    </citation>
    <scope>NUCLEOTIDE SEQUENCE [LARGE SCALE GENOMIC DNA]</scope>
    <source>
        <strain evidence="1 2">KCTC13119</strain>
    </source>
</reference>
<dbReference type="Proteomes" id="UP001282284">
    <property type="component" value="Unassembled WGS sequence"/>
</dbReference>
<evidence type="ECO:0000313" key="2">
    <source>
        <dbReference type="Proteomes" id="UP001282284"/>
    </source>
</evidence>
<organism evidence="1 2">
    <name type="scientific">Sporosarcina saromensis</name>
    <dbReference type="NCBI Taxonomy" id="359365"/>
    <lineage>
        <taxon>Bacteria</taxon>
        <taxon>Bacillati</taxon>
        <taxon>Bacillota</taxon>
        <taxon>Bacilli</taxon>
        <taxon>Bacillales</taxon>
        <taxon>Caryophanaceae</taxon>
        <taxon>Sporosarcina</taxon>
    </lineage>
</organism>
<accession>A0ABU4G5F5</accession>
<dbReference type="EMBL" id="JAUBDI010000002">
    <property type="protein sequence ID" value="MDW0112200.1"/>
    <property type="molecule type" value="Genomic_DNA"/>
</dbReference>